<evidence type="ECO:0000313" key="3">
    <source>
        <dbReference type="EMBL" id="OQV23151.1"/>
    </source>
</evidence>
<feature type="compositionally biased region" description="Low complexity" evidence="1">
    <location>
        <begin position="174"/>
        <end position="189"/>
    </location>
</feature>
<evidence type="ECO:0000313" key="4">
    <source>
        <dbReference type="Proteomes" id="UP000192578"/>
    </source>
</evidence>
<feature type="signal peptide" evidence="2">
    <location>
        <begin position="1"/>
        <end position="23"/>
    </location>
</feature>
<dbReference type="AlphaFoldDB" id="A0A1W0X7C7"/>
<feature type="compositionally biased region" description="Low complexity" evidence="1">
    <location>
        <begin position="83"/>
        <end position="95"/>
    </location>
</feature>
<evidence type="ECO:0000256" key="2">
    <source>
        <dbReference type="SAM" id="SignalP"/>
    </source>
</evidence>
<reference evidence="4" key="1">
    <citation type="submission" date="2017-01" db="EMBL/GenBank/DDBJ databases">
        <title>Comparative genomics of anhydrobiosis in the tardigrade Hypsibius dujardini.</title>
        <authorList>
            <person name="Yoshida Y."/>
            <person name="Koutsovoulos G."/>
            <person name="Laetsch D."/>
            <person name="Stevens L."/>
            <person name="Kumar S."/>
            <person name="Horikawa D."/>
            <person name="Ishino K."/>
            <person name="Komine S."/>
            <person name="Tomita M."/>
            <person name="Blaxter M."/>
            <person name="Arakawa K."/>
        </authorList>
    </citation>
    <scope>NUCLEOTIDE SEQUENCE [LARGE SCALE GENOMIC DNA]</scope>
    <source>
        <strain evidence="4">Z151</strain>
    </source>
</reference>
<feature type="compositionally biased region" description="Gly residues" evidence="1">
    <location>
        <begin position="138"/>
        <end position="155"/>
    </location>
</feature>
<feature type="compositionally biased region" description="Polar residues" evidence="1">
    <location>
        <begin position="203"/>
        <end position="236"/>
    </location>
</feature>
<proteinExistence type="predicted"/>
<dbReference type="Proteomes" id="UP000192578">
    <property type="component" value="Unassembled WGS sequence"/>
</dbReference>
<organism evidence="3 4">
    <name type="scientific">Hypsibius exemplaris</name>
    <name type="common">Freshwater tardigrade</name>
    <dbReference type="NCBI Taxonomy" id="2072580"/>
    <lineage>
        <taxon>Eukaryota</taxon>
        <taxon>Metazoa</taxon>
        <taxon>Ecdysozoa</taxon>
        <taxon>Tardigrada</taxon>
        <taxon>Eutardigrada</taxon>
        <taxon>Parachela</taxon>
        <taxon>Hypsibioidea</taxon>
        <taxon>Hypsibiidae</taxon>
        <taxon>Hypsibius</taxon>
    </lineage>
</organism>
<name>A0A1W0X7C7_HYPEX</name>
<accession>A0A1W0X7C7</accession>
<dbReference type="EMBL" id="MTYJ01000013">
    <property type="protein sequence ID" value="OQV23151.1"/>
    <property type="molecule type" value="Genomic_DNA"/>
</dbReference>
<keyword evidence="4" id="KW-1185">Reference proteome</keyword>
<feature type="compositionally biased region" description="Polar residues" evidence="1">
    <location>
        <begin position="96"/>
        <end position="118"/>
    </location>
</feature>
<feature type="chain" id="PRO_5010744410" evidence="2">
    <location>
        <begin position="24"/>
        <end position="321"/>
    </location>
</feature>
<sequence>MVHLFGFTCPAMLLLLTTSLTAAQHGTQQRQITRTGCQYGCPTSAGTNAGAYQNPAGTGAAGPSGTFNVQGMRNRPPPSNTFSSGSSGDVLSDSGNTGNAGSNGYQTSGSGQLQQSVFGQGIRNNPPPSAFGSSNGETDGGGFQTSEGGGSGQFGQGVRNNPPNGGQTSGQHGGTNVNFGSSNGNGNRGEFQTSGAGHEGSFGHQQTGNAFGQGMRNNPPNGLPTQIESNSELPQTSHGGEEGHSGGVGTDHVEGNGGVSEGADGFNRDDFNAMQNLWTSLGESVATIGFLVSGGEGSRVLSRLVSVVLPVLTAAQLFLRA</sequence>
<keyword evidence="2" id="KW-0732">Signal</keyword>
<gene>
    <name evidence="3" type="ORF">BV898_02885</name>
</gene>
<protein>
    <submittedName>
        <fullName evidence="3">Uncharacterized protein</fullName>
    </submittedName>
</protein>
<feature type="compositionally biased region" description="Gly residues" evidence="1">
    <location>
        <begin position="245"/>
        <end position="260"/>
    </location>
</feature>
<comment type="caution">
    <text evidence="3">The sequence shown here is derived from an EMBL/GenBank/DDBJ whole genome shotgun (WGS) entry which is preliminary data.</text>
</comment>
<feature type="compositionally biased region" description="Low complexity" evidence="1">
    <location>
        <begin position="55"/>
        <end position="66"/>
    </location>
</feature>
<evidence type="ECO:0000256" key="1">
    <source>
        <dbReference type="SAM" id="MobiDB-lite"/>
    </source>
</evidence>
<feature type="region of interest" description="Disordered" evidence="1">
    <location>
        <begin position="52"/>
        <end position="267"/>
    </location>
</feature>